<evidence type="ECO:0000256" key="1">
    <source>
        <dbReference type="SAM" id="Coils"/>
    </source>
</evidence>
<dbReference type="KEGG" id="bdi:106866601"/>
<dbReference type="EnsemblPlants" id="PNT77231">
    <property type="protein sequence ID" value="PNT77231"/>
    <property type="gene ID" value="BRADI_1g59715v3"/>
</dbReference>
<dbReference type="GeneID" id="106866601"/>
<feature type="region of interest" description="Disordered" evidence="2">
    <location>
        <begin position="521"/>
        <end position="549"/>
    </location>
</feature>
<dbReference type="Gramene" id="PNT77231">
    <property type="protein sequence ID" value="PNT77231"/>
    <property type="gene ID" value="BRADI_1g59715v3"/>
</dbReference>
<dbReference type="AlphaFoldDB" id="A0A0Q3NUV6"/>
<feature type="coiled-coil region" evidence="1">
    <location>
        <begin position="150"/>
        <end position="313"/>
    </location>
</feature>
<evidence type="ECO:0000256" key="2">
    <source>
        <dbReference type="SAM" id="MobiDB-lite"/>
    </source>
</evidence>
<dbReference type="EMBL" id="CM000880">
    <property type="protein sequence ID" value="KQK21254.1"/>
    <property type="molecule type" value="Genomic_DNA"/>
</dbReference>
<dbReference type="EnsemblPlants" id="KQK21254">
    <property type="protein sequence ID" value="KQK21254"/>
    <property type="gene ID" value="BRADI_1g59715v3"/>
</dbReference>
<dbReference type="Gramene" id="KQK21254">
    <property type="protein sequence ID" value="KQK21254"/>
    <property type="gene ID" value="BRADI_1g59715v3"/>
</dbReference>
<organism evidence="3">
    <name type="scientific">Brachypodium distachyon</name>
    <name type="common">Purple false brome</name>
    <name type="synonym">Trachynia distachya</name>
    <dbReference type="NCBI Taxonomy" id="15368"/>
    <lineage>
        <taxon>Eukaryota</taxon>
        <taxon>Viridiplantae</taxon>
        <taxon>Streptophyta</taxon>
        <taxon>Embryophyta</taxon>
        <taxon>Tracheophyta</taxon>
        <taxon>Spermatophyta</taxon>
        <taxon>Magnoliopsida</taxon>
        <taxon>Liliopsida</taxon>
        <taxon>Poales</taxon>
        <taxon>Poaceae</taxon>
        <taxon>BOP clade</taxon>
        <taxon>Pooideae</taxon>
        <taxon>Stipodae</taxon>
        <taxon>Brachypodieae</taxon>
        <taxon>Brachypodium</taxon>
    </lineage>
</organism>
<gene>
    <name evidence="4" type="primary">LOC106866601</name>
    <name evidence="3" type="ORF">BRADI_1g59715v3</name>
</gene>
<dbReference type="FunCoup" id="A0A0Q3NUV6">
    <property type="interactions" value="201"/>
</dbReference>
<feature type="compositionally biased region" description="Basic and acidic residues" evidence="2">
    <location>
        <begin position="399"/>
        <end position="410"/>
    </location>
</feature>
<dbReference type="OrthoDB" id="682528at2759"/>
<feature type="compositionally biased region" description="Low complexity" evidence="2">
    <location>
        <begin position="521"/>
        <end position="535"/>
    </location>
</feature>
<feature type="region of interest" description="Disordered" evidence="2">
    <location>
        <begin position="1"/>
        <end position="29"/>
    </location>
</feature>
<evidence type="ECO:0000313" key="4">
    <source>
        <dbReference type="EnsemblPlants" id="KQK21254"/>
    </source>
</evidence>
<feature type="compositionally biased region" description="Low complexity" evidence="2">
    <location>
        <begin position="1"/>
        <end position="15"/>
    </location>
</feature>
<evidence type="ECO:0000313" key="3">
    <source>
        <dbReference type="EMBL" id="KQK21254.1"/>
    </source>
</evidence>
<feature type="region of interest" description="Disordered" evidence="2">
    <location>
        <begin position="365"/>
        <end position="445"/>
    </location>
</feature>
<feature type="compositionally biased region" description="Basic residues" evidence="2">
    <location>
        <begin position="16"/>
        <end position="29"/>
    </location>
</feature>
<name>A0A0Q3NUV6_BRADI</name>
<keyword evidence="5" id="KW-1185">Reference proteome</keyword>
<dbReference type="ExpressionAtlas" id="A0A0Q3NUV6">
    <property type="expression patterns" value="baseline"/>
</dbReference>
<accession>A0A0Q3NUV6</accession>
<reference evidence="3" key="2">
    <citation type="submission" date="2017-06" db="EMBL/GenBank/DDBJ databases">
        <title>WGS assembly of Brachypodium distachyon.</title>
        <authorList>
            <consortium name="The International Brachypodium Initiative"/>
            <person name="Lucas S."/>
            <person name="Harmon-Smith M."/>
            <person name="Lail K."/>
            <person name="Tice H."/>
            <person name="Grimwood J."/>
            <person name="Bruce D."/>
            <person name="Barry K."/>
            <person name="Shu S."/>
            <person name="Lindquist E."/>
            <person name="Wang M."/>
            <person name="Pitluck S."/>
            <person name="Vogel J.P."/>
            <person name="Garvin D.F."/>
            <person name="Mockler T.C."/>
            <person name="Schmutz J."/>
            <person name="Rokhsar D."/>
            <person name="Bevan M.W."/>
        </authorList>
    </citation>
    <scope>NUCLEOTIDE SEQUENCE</scope>
    <source>
        <strain evidence="3">Bd21</strain>
    </source>
</reference>
<proteinExistence type="predicted"/>
<reference evidence="4" key="3">
    <citation type="submission" date="2018-08" db="UniProtKB">
        <authorList>
            <consortium name="EnsemblPlants"/>
        </authorList>
    </citation>
    <scope>IDENTIFICATION</scope>
    <source>
        <strain evidence="4">cv. Bd21</strain>
    </source>
</reference>
<feature type="compositionally biased region" description="Low complexity" evidence="2">
    <location>
        <begin position="415"/>
        <end position="430"/>
    </location>
</feature>
<dbReference type="RefSeq" id="XP_014757468.1">
    <property type="nucleotide sequence ID" value="XM_014901982.2"/>
</dbReference>
<dbReference type="PANTHER" id="PTHR31071:SF32">
    <property type="entry name" value="OS07G0102200 PROTEIN"/>
    <property type="match status" value="1"/>
</dbReference>
<dbReference type="EMBL" id="CM000880">
    <property type="protein sequence ID" value="PNT77231.1"/>
    <property type="molecule type" value="Genomic_DNA"/>
</dbReference>
<evidence type="ECO:0000313" key="5">
    <source>
        <dbReference type="Proteomes" id="UP000008810"/>
    </source>
</evidence>
<dbReference type="InterPro" id="IPR043424">
    <property type="entry name" value="BLT-like"/>
</dbReference>
<reference evidence="3 4" key="1">
    <citation type="journal article" date="2010" name="Nature">
        <title>Genome sequencing and analysis of the model grass Brachypodium distachyon.</title>
        <authorList>
            <consortium name="International Brachypodium Initiative"/>
        </authorList>
    </citation>
    <scope>NUCLEOTIDE SEQUENCE [LARGE SCALE GENOMIC DNA]</scope>
    <source>
        <strain evidence="3 4">Bd21</strain>
    </source>
</reference>
<dbReference type="Proteomes" id="UP000008810">
    <property type="component" value="Chromosome 1"/>
</dbReference>
<keyword evidence="1" id="KW-0175">Coiled coil</keyword>
<dbReference type="PANTHER" id="PTHR31071">
    <property type="entry name" value="GB|AAF24581.1"/>
    <property type="match status" value="1"/>
</dbReference>
<sequence length="571" mass="63228">MSLPSSSSSASAAALRPRRRRTRRRRRHNAAAGLVGATATARGLAAGLWRLRHAERQAAVSRHHHGCPHSPRSYRRKAAAAKLCNFGVGIQCRNHCILDKMDACVVEMELPASYEYDAGASSSMEKATKWDQLHNDPRRLPAHAHRHATAALMADELAKARALITELEHDKRATKKKLDRFLQKLSEEKSSWKRRARRKVAALEEELAAERRHRRELEAANARLSESKLEQRRSMERAAREMMEEERAEVELLRRELAALREEMEEERRMLQMAELWREERVQMKLADARVALEQKYAQINRLQAEMEAFLLRRGGSGGGSSVMREAKLLGETASVRHELGCRSRSHRPSDREDEEDRVLFEHFRRKEESAAAANDGGGGASPAARSNGHSVSPATDIFLEKLDDSDGDHRRRGSCASAGTSGSSSGSRSLPVGAQGSPLLSNGKAGRLEHRHLPAAAASSSAAGAGNGSGKKNTALIQRIWRSAISESRKLKSSSDHKAAAATLPPVAAPELCAASSSAAMSSPYSYSHSQQQQIRSEHDQKQKQKLKLKQISLQEKLMEARIDDETKHN</sequence>
<protein>
    <submittedName>
        <fullName evidence="3 4">Uncharacterized protein</fullName>
    </submittedName>
</protein>